<protein>
    <submittedName>
        <fullName evidence="2">C_GCAxxG_C_C family protein</fullName>
    </submittedName>
</protein>
<reference evidence="2" key="1">
    <citation type="journal article" date="2020" name="mSystems">
        <title>Genome- and Community-Level Interaction Insights into Carbon Utilization and Element Cycling Functions of Hydrothermarchaeota in Hydrothermal Sediment.</title>
        <authorList>
            <person name="Zhou Z."/>
            <person name="Liu Y."/>
            <person name="Xu W."/>
            <person name="Pan J."/>
            <person name="Luo Z.H."/>
            <person name="Li M."/>
        </authorList>
    </citation>
    <scope>NUCLEOTIDE SEQUENCE [LARGE SCALE GENOMIC DNA]</scope>
    <source>
        <strain evidence="1">SpSt-618</strain>
        <strain evidence="2">SpSt-657</strain>
    </source>
</reference>
<dbReference type="InterPro" id="IPR036280">
    <property type="entry name" value="Multihaem_cyt_sf"/>
</dbReference>
<proteinExistence type="predicted"/>
<evidence type="ECO:0000313" key="2">
    <source>
        <dbReference type="EMBL" id="HGQ17824.1"/>
    </source>
</evidence>
<dbReference type="EMBL" id="DTAI01000085">
    <property type="protein sequence ID" value="HGN36520.1"/>
    <property type="molecule type" value="Genomic_DNA"/>
</dbReference>
<dbReference type="SUPFAM" id="SSF48695">
    <property type="entry name" value="Multiheme cytochromes"/>
    <property type="match status" value="1"/>
</dbReference>
<dbReference type="InterPro" id="IPR010181">
    <property type="entry name" value="CGCAxxGCC_motif"/>
</dbReference>
<organism evidence="2">
    <name type="scientific">Ignisphaera aggregans</name>
    <dbReference type="NCBI Taxonomy" id="334771"/>
    <lineage>
        <taxon>Archaea</taxon>
        <taxon>Thermoproteota</taxon>
        <taxon>Thermoprotei</taxon>
        <taxon>Desulfurococcales</taxon>
        <taxon>Desulfurococcaceae</taxon>
        <taxon>Ignisphaera</taxon>
    </lineage>
</organism>
<comment type="caution">
    <text evidence="2">The sequence shown here is derived from an EMBL/GenBank/DDBJ whole genome shotgun (WGS) entry which is preliminary data.</text>
</comment>
<dbReference type="NCBIfam" id="TIGR01909">
    <property type="entry name" value="C_GCAxxG_C_C"/>
    <property type="match status" value="1"/>
</dbReference>
<dbReference type="AlphaFoldDB" id="A0A7J3JQ29"/>
<accession>A0A7J3JQ29</accession>
<sequence>MLLCLNSSPHSVISRKLFLLVSNSDFWSDIMVQMEELVERAKTLAEELHRTYGGCAQMTLKALQEVLGIADLGSFKAASALSGGVTLAGEVCGALLGAVMAIGLVLGREKLEPTSQSTNYARAMDAGIKVFNRFKGEFGGVRCRDIHVKLFGRYYNLRDPTEWKEFIESGARNKCSKVCGIAAKLAVETLESIDYFGKERS</sequence>
<dbReference type="Pfam" id="PF09719">
    <property type="entry name" value="C_GCAxxG_C_C"/>
    <property type="match status" value="1"/>
</dbReference>
<gene>
    <name evidence="1" type="ORF">ENT87_03100</name>
    <name evidence="2" type="ORF">ENU30_02420</name>
</gene>
<evidence type="ECO:0000313" key="1">
    <source>
        <dbReference type="EMBL" id="HGN36520.1"/>
    </source>
</evidence>
<dbReference type="EMBL" id="DTBZ01000058">
    <property type="protein sequence ID" value="HGQ17824.1"/>
    <property type="molecule type" value="Genomic_DNA"/>
</dbReference>
<name>A0A7J3JQ29_9CREN</name>